<evidence type="ECO:0000313" key="1">
    <source>
        <dbReference type="EMBL" id="HIQ64203.1"/>
    </source>
</evidence>
<protein>
    <submittedName>
        <fullName evidence="1">Uncharacterized protein</fullName>
    </submittedName>
</protein>
<proteinExistence type="predicted"/>
<reference evidence="1" key="2">
    <citation type="journal article" date="2021" name="PeerJ">
        <title>Extensive microbial diversity within the chicken gut microbiome revealed by metagenomics and culture.</title>
        <authorList>
            <person name="Gilroy R."/>
            <person name="Ravi A."/>
            <person name="Getino M."/>
            <person name="Pursley I."/>
            <person name="Horton D.L."/>
            <person name="Alikhan N.F."/>
            <person name="Baker D."/>
            <person name="Gharbi K."/>
            <person name="Hall N."/>
            <person name="Watson M."/>
            <person name="Adriaenssens E.M."/>
            <person name="Foster-Nyarko E."/>
            <person name="Jarju S."/>
            <person name="Secka A."/>
            <person name="Antonio M."/>
            <person name="Oren A."/>
            <person name="Chaudhuri R.R."/>
            <person name="La Ragione R."/>
            <person name="Hildebrand F."/>
            <person name="Pallen M.J."/>
        </authorList>
    </citation>
    <scope>NUCLEOTIDE SEQUENCE</scope>
    <source>
        <strain evidence="1">CHK165-10780</strain>
    </source>
</reference>
<name>A0A9D1CK74_9FIRM</name>
<dbReference type="Proteomes" id="UP000886725">
    <property type="component" value="Unassembled WGS sequence"/>
</dbReference>
<accession>A0A9D1CK74</accession>
<reference evidence="1" key="1">
    <citation type="submission" date="2020-10" db="EMBL/GenBank/DDBJ databases">
        <authorList>
            <person name="Gilroy R."/>
        </authorList>
    </citation>
    <scope>NUCLEOTIDE SEQUENCE</scope>
    <source>
        <strain evidence="1">CHK165-10780</strain>
    </source>
</reference>
<gene>
    <name evidence="1" type="ORF">IAC85_00520</name>
</gene>
<dbReference type="AlphaFoldDB" id="A0A9D1CK74"/>
<evidence type="ECO:0000313" key="2">
    <source>
        <dbReference type="Proteomes" id="UP000886725"/>
    </source>
</evidence>
<comment type="caution">
    <text evidence="1">The sequence shown here is derived from an EMBL/GenBank/DDBJ whole genome shotgun (WGS) entry which is preliminary data.</text>
</comment>
<organism evidence="1 2">
    <name type="scientific">Candidatus Faecenecus gallistercoris</name>
    <dbReference type="NCBI Taxonomy" id="2840793"/>
    <lineage>
        <taxon>Bacteria</taxon>
        <taxon>Bacillati</taxon>
        <taxon>Bacillota</taxon>
        <taxon>Bacillota incertae sedis</taxon>
        <taxon>Candidatus Faecenecus</taxon>
    </lineage>
</organism>
<dbReference type="EMBL" id="DVFU01000012">
    <property type="protein sequence ID" value="HIQ64203.1"/>
    <property type="molecule type" value="Genomic_DNA"/>
</dbReference>
<sequence>MEFDKDRTLNQSELYDEEYLNRVLEKFYISVQILEGEDMGDRKIAVVTYCTPSEDIKRLLNRPTQIKL</sequence>